<gene>
    <name evidence="1" type="ORF">ACTODO_01856</name>
</gene>
<reference evidence="1" key="2">
    <citation type="submission" date="2015-05" db="EMBL/GenBank/DDBJ databases">
        <title>Draft genome sequence of Actinomyces odontolyticus (ATCC 17982).</title>
        <authorList>
            <person name="Sudarsanam P."/>
            <person name="Ley R."/>
            <person name="Guruge J."/>
            <person name="Turnbaugh P.J."/>
            <person name="Mahowald M."/>
            <person name="Liep D."/>
            <person name="Gordon J."/>
        </authorList>
    </citation>
    <scope>NUCLEOTIDE SEQUENCE</scope>
    <source>
        <strain evidence="1">ATCC 17982</strain>
    </source>
</reference>
<reference evidence="1" key="1">
    <citation type="submission" date="2007-04" db="EMBL/GenBank/DDBJ databases">
        <authorList>
            <person name="Fulton L."/>
            <person name="Clifton S."/>
            <person name="Fulton B."/>
            <person name="Xu J."/>
            <person name="Minx P."/>
            <person name="Pepin K.H."/>
            <person name="Johnson M."/>
            <person name="Thiruvilangam P."/>
            <person name="Bhonagiri V."/>
            <person name="Nash W.E."/>
            <person name="Mardis E.R."/>
            <person name="Wilson R.K."/>
        </authorList>
    </citation>
    <scope>NUCLEOTIDE SEQUENCE [LARGE SCALE GENOMIC DNA]</scope>
    <source>
        <strain evidence="1">ATCC 17982</strain>
    </source>
</reference>
<dbReference type="AlphaFoldDB" id="A7BDW2"/>
<accession>A7BDW2</accession>
<dbReference type="EMBL" id="AAYI02000004">
    <property type="protein sequence ID" value="EDN81385.1"/>
    <property type="molecule type" value="Genomic_DNA"/>
</dbReference>
<name>A7BDW2_9ACTO</name>
<keyword evidence="2" id="KW-1185">Reference proteome</keyword>
<dbReference type="Proteomes" id="UP000003553">
    <property type="component" value="Unassembled WGS sequence"/>
</dbReference>
<sequence length="41" mass="4760">MLLALPAERALEQFRAISQTSHETSKVLNVLPFDRIRFRTC</sequence>
<protein>
    <submittedName>
        <fullName evidence="1">Uncharacterized protein</fullName>
    </submittedName>
</protein>
<evidence type="ECO:0000313" key="1">
    <source>
        <dbReference type="EMBL" id="EDN81385.1"/>
    </source>
</evidence>
<evidence type="ECO:0000313" key="2">
    <source>
        <dbReference type="Proteomes" id="UP000003553"/>
    </source>
</evidence>
<comment type="caution">
    <text evidence="1">The sequence shown here is derived from an EMBL/GenBank/DDBJ whole genome shotgun (WGS) entry which is preliminary data.</text>
</comment>
<dbReference type="HOGENOM" id="CLU_3264516_0_0_11"/>
<proteinExistence type="predicted"/>
<organism evidence="1 2">
    <name type="scientific">Schaalia dentiphila ATCC 17982</name>
    <dbReference type="NCBI Taxonomy" id="411466"/>
    <lineage>
        <taxon>Bacteria</taxon>
        <taxon>Bacillati</taxon>
        <taxon>Actinomycetota</taxon>
        <taxon>Actinomycetes</taxon>
        <taxon>Actinomycetales</taxon>
        <taxon>Actinomycetaceae</taxon>
        <taxon>Schaalia</taxon>
        <taxon>Schaalia dentiphila</taxon>
    </lineage>
</organism>